<evidence type="ECO:0000256" key="1">
    <source>
        <dbReference type="ARBA" id="ARBA00004651"/>
    </source>
</evidence>
<evidence type="ECO:0000313" key="8">
    <source>
        <dbReference type="EMBL" id="MCL7747390.1"/>
    </source>
</evidence>
<feature type="transmembrane region" description="Helical" evidence="6">
    <location>
        <begin position="335"/>
        <end position="353"/>
    </location>
</feature>
<evidence type="ECO:0000256" key="6">
    <source>
        <dbReference type="SAM" id="Phobius"/>
    </source>
</evidence>
<keyword evidence="3 6" id="KW-0812">Transmembrane</keyword>
<keyword evidence="5 6" id="KW-0472">Membrane</keyword>
<dbReference type="InterPro" id="IPR008457">
    <property type="entry name" value="Cu-R_CopD_dom"/>
</dbReference>
<dbReference type="GO" id="GO:0006825">
    <property type="term" value="P:copper ion transport"/>
    <property type="evidence" value="ECO:0007669"/>
    <property type="project" value="InterPro"/>
</dbReference>
<proteinExistence type="predicted"/>
<evidence type="ECO:0000256" key="2">
    <source>
        <dbReference type="ARBA" id="ARBA00022475"/>
    </source>
</evidence>
<feature type="transmembrane region" description="Helical" evidence="6">
    <location>
        <begin position="6"/>
        <end position="24"/>
    </location>
</feature>
<gene>
    <name evidence="8" type="ORF">MF646_09685</name>
</gene>
<evidence type="ECO:0000313" key="9">
    <source>
        <dbReference type="Proteomes" id="UP001139150"/>
    </source>
</evidence>
<feature type="transmembrane region" description="Helical" evidence="6">
    <location>
        <begin position="217"/>
        <end position="234"/>
    </location>
</feature>
<feature type="transmembrane region" description="Helical" evidence="6">
    <location>
        <begin position="144"/>
        <end position="162"/>
    </location>
</feature>
<feature type="transmembrane region" description="Helical" evidence="6">
    <location>
        <begin position="44"/>
        <end position="64"/>
    </location>
</feature>
<dbReference type="PANTHER" id="PTHR34820">
    <property type="entry name" value="INNER MEMBRANE PROTEIN YEBZ"/>
    <property type="match status" value="1"/>
</dbReference>
<feature type="transmembrane region" description="Helical" evidence="6">
    <location>
        <begin position="294"/>
        <end position="323"/>
    </location>
</feature>
<evidence type="ECO:0000256" key="4">
    <source>
        <dbReference type="ARBA" id="ARBA00022989"/>
    </source>
</evidence>
<protein>
    <submittedName>
        <fullName evidence="8">CopD family protein</fullName>
    </submittedName>
</protein>
<dbReference type="AlphaFoldDB" id="A0A9X2CSD8"/>
<dbReference type="RefSeq" id="WP_250096294.1">
    <property type="nucleotide sequence ID" value="NZ_JAKRYL010000008.1"/>
</dbReference>
<name>A0A9X2CSD8_9BACI</name>
<feature type="transmembrane region" description="Helical" evidence="6">
    <location>
        <begin position="109"/>
        <end position="138"/>
    </location>
</feature>
<feature type="transmembrane region" description="Helical" evidence="6">
    <location>
        <begin position="174"/>
        <end position="197"/>
    </location>
</feature>
<dbReference type="PANTHER" id="PTHR34820:SF4">
    <property type="entry name" value="INNER MEMBRANE PROTEIN YEBZ"/>
    <property type="match status" value="1"/>
</dbReference>
<accession>A0A9X2CSD8</accession>
<dbReference type="GO" id="GO:0005886">
    <property type="term" value="C:plasma membrane"/>
    <property type="evidence" value="ECO:0007669"/>
    <property type="project" value="UniProtKB-SubCell"/>
</dbReference>
<feature type="transmembrane region" description="Helical" evidence="6">
    <location>
        <begin position="246"/>
        <end position="264"/>
    </location>
</feature>
<dbReference type="InterPro" id="IPR032694">
    <property type="entry name" value="CopC/D"/>
</dbReference>
<keyword evidence="2" id="KW-1003">Cell membrane</keyword>
<dbReference type="Pfam" id="PF05425">
    <property type="entry name" value="CopD"/>
    <property type="match status" value="1"/>
</dbReference>
<keyword evidence="9" id="KW-1185">Reference proteome</keyword>
<evidence type="ECO:0000256" key="3">
    <source>
        <dbReference type="ARBA" id="ARBA00022692"/>
    </source>
</evidence>
<reference evidence="8" key="1">
    <citation type="submission" date="2022-02" db="EMBL/GenBank/DDBJ databases">
        <title>Halalkalibacter sp. nov. isolated from Lonar Lake, India.</title>
        <authorList>
            <person name="Joshi A."/>
            <person name="Thite S."/>
            <person name="Lodha T."/>
        </authorList>
    </citation>
    <scope>NUCLEOTIDE SEQUENCE</scope>
    <source>
        <strain evidence="8">MEB205</strain>
    </source>
</reference>
<evidence type="ECO:0000259" key="7">
    <source>
        <dbReference type="Pfam" id="PF05425"/>
    </source>
</evidence>
<comment type="subcellular location">
    <subcellularLocation>
        <location evidence="1">Cell membrane</location>
        <topology evidence="1">Multi-pass membrane protein</topology>
    </subcellularLocation>
</comment>
<organism evidence="8 9">
    <name type="scientific">Halalkalibacter alkaliphilus</name>
    <dbReference type="NCBI Taxonomy" id="2917993"/>
    <lineage>
        <taxon>Bacteria</taxon>
        <taxon>Bacillati</taxon>
        <taxon>Bacillota</taxon>
        <taxon>Bacilli</taxon>
        <taxon>Bacillales</taxon>
        <taxon>Bacillaceae</taxon>
        <taxon>Halalkalibacter</taxon>
    </lineage>
</organism>
<evidence type="ECO:0000256" key="5">
    <source>
        <dbReference type="ARBA" id="ARBA00023136"/>
    </source>
</evidence>
<keyword evidence="4 6" id="KW-1133">Transmembrane helix</keyword>
<comment type="caution">
    <text evidence="8">The sequence shown here is derived from an EMBL/GenBank/DDBJ whole genome shotgun (WGS) entry which is preliminary data.</text>
</comment>
<sequence>MIDSIANVLLYTCFSLLMGFLFLYALPNQYRPNLLEPKNLMKGIIILIPVLLLVPVIRVVLTLYKQFSVPLFEAIGTVVLEYSTGQAFVLSSIISIILIAYYTNLKGSWIAVLLVLLLIVLASWSSHGAAVAGMFGFIGNTLHLVAVSIWIGTLAVVGWFAYDWKDPRLFTRWFSAVAFAAVAIIIASGFMLMAAIVPEYVQSWLLTYGQLLLIKHLLFLPLLVFGLHHFLLGMRNAVDKVKVTKSFRIESMIALLVFGVSAFMTEQTPPHEVAQTLQTESVSPLMQLFLTGPISIGAITLSVSILSISLFVLGFFVFIYATWILIKSLHVNKSVFAFAVSIVLLYLTLMFSVEIGGYEQDETVYSSIKEAVSQTYQPGANIEVLVTEQHEEEIYIVYTVNQHDLVAEKVIHVDGGYKRLPAAMLTIGGTAVVDEKQKIRTFRVQSGNWHDDRYAHTYVTFGMIQDPIDVARVQIHYEGGSYIAQLEQQTFLNVVSSNENWADQHPIDFLAENGQVIETYSRNVMEEGVYCH</sequence>
<dbReference type="EMBL" id="JAKRYL010000008">
    <property type="protein sequence ID" value="MCL7747390.1"/>
    <property type="molecule type" value="Genomic_DNA"/>
</dbReference>
<dbReference type="Proteomes" id="UP001139150">
    <property type="component" value="Unassembled WGS sequence"/>
</dbReference>
<feature type="transmembrane region" description="Helical" evidence="6">
    <location>
        <begin position="84"/>
        <end position="102"/>
    </location>
</feature>
<feature type="domain" description="Copper resistance protein D" evidence="7">
    <location>
        <begin position="170"/>
        <end position="263"/>
    </location>
</feature>